<evidence type="ECO:0008006" key="3">
    <source>
        <dbReference type="Google" id="ProtNLM"/>
    </source>
</evidence>
<dbReference type="RefSeq" id="WP_379873363.1">
    <property type="nucleotide sequence ID" value="NZ_JBHTBH010000013.1"/>
</dbReference>
<dbReference type="Proteomes" id="UP001596540">
    <property type="component" value="Unassembled WGS sequence"/>
</dbReference>
<evidence type="ECO:0000313" key="1">
    <source>
        <dbReference type="EMBL" id="MFC7330718.1"/>
    </source>
</evidence>
<dbReference type="EMBL" id="JBHTBH010000013">
    <property type="protein sequence ID" value="MFC7330718.1"/>
    <property type="molecule type" value="Genomic_DNA"/>
</dbReference>
<name>A0ABW2KMY5_9ACTN</name>
<evidence type="ECO:0000313" key="2">
    <source>
        <dbReference type="Proteomes" id="UP001596540"/>
    </source>
</evidence>
<gene>
    <name evidence="1" type="ORF">ACFQRF_23585</name>
</gene>
<keyword evidence="2" id="KW-1185">Reference proteome</keyword>
<proteinExistence type="predicted"/>
<comment type="caution">
    <text evidence="1">The sequence shown here is derived from an EMBL/GenBank/DDBJ whole genome shotgun (WGS) entry which is preliminary data.</text>
</comment>
<accession>A0ABW2KMY5</accession>
<reference evidence="2" key="1">
    <citation type="journal article" date="2019" name="Int. J. Syst. Evol. Microbiol.">
        <title>The Global Catalogue of Microorganisms (GCM) 10K type strain sequencing project: providing services to taxonomists for standard genome sequencing and annotation.</title>
        <authorList>
            <consortium name="The Broad Institute Genomics Platform"/>
            <consortium name="The Broad Institute Genome Sequencing Center for Infectious Disease"/>
            <person name="Wu L."/>
            <person name="Ma J."/>
        </authorList>
    </citation>
    <scope>NUCLEOTIDE SEQUENCE [LARGE SCALE GENOMIC DNA]</scope>
    <source>
        <strain evidence="2">CGMCC 4.7382</strain>
    </source>
</reference>
<protein>
    <recommendedName>
        <fullName evidence="3">SPOR domain-containing protein</fullName>
    </recommendedName>
</protein>
<organism evidence="1 2">
    <name type="scientific">Marinactinospora rubrisoli</name>
    <dbReference type="NCBI Taxonomy" id="2715399"/>
    <lineage>
        <taxon>Bacteria</taxon>
        <taxon>Bacillati</taxon>
        <taxon>Actinomycetota</taxon>
        <taxon>Actinomycetes</taxon>
        <taxon>Streptosporangiales</taxon>
        <taxon>Nocardiopsidaceae</taxon>
        <taxon>Marinactinospora</taxon>
    </lineage>
</organism>
<sequence length="66" mass="7636">MSDRDGTTPDGDHRWWFCLKHNRPEYGPGCPNKYRLGPYPDEAAAGDALATVARRNERWDEQDEED</sequence>